<name>A0A383E0Z2_9ZZZZ</name>
<dbReference type="GO" id="GO:0016787">
    <property type="term" value="F:hydrolase activity"/>
    <property type="evidence" value="ECO:0007669"/>
    <property type="project" value="InterPro"/>
</dbReference>
<sequence>LLAACCRAYNDWSLEYCSADSARLLSAAMLPMQSPALAIEEARRSSAKGAACFYIRPNPIEGRNFYHASFDPLWAALEALGKPVCIHDSGSPYLSSFGERMHTHTAGHIIAHPFEAMVAMMSLIWYGVIESHPKLRIVHVEADAGWLPYWLQRMEQHWEFSGNAEHPLMKKRPTDYFKSNFLVACRGDEMTLPAAVELVGDDYITFNTDYPHPDGTWPTGFQALADQPITEQS</sequence>
<evidence type="ECO:0000256" key="1">
    <source>
        <dbReference type="ARBA" id="ARBA00023239"/>
    </source>
</evidence>
<dbReference type="InterPro" id="IPR006680">
    <property type="entry name" value="Amidohydro-rel"/>
</dbReference>
<proteinExistence type="predicted"/>
<dbReference type="GO" id="GO:0016831">
    <property type="term" value="F:carboxy-lyase activity"/>
    <property type="evidence" value="ECO:0007669"/>
    <property type="project" value="InterPro"/>
</dbReference>
<dbReference type="Gene3D" id="3.20.20.140">
    <property type="entry name" value="Metal-dependent hydrolases"/>
    <property type="match status" value="1"/>
</dbReference>
<gene>
    <name evidence="3" type="ORF">METZ01_LOCUS503098</name>
</gene>
<organism evidence="3">
    <name type="scientific">marine metagenome</name>
    <dbReference type="NCBI Taxonomy" id="408172"/>
    <lineage>
        <taxon>unclassified sequences</taxon>
        <taxon>metagenomes</taxon>
        <taxon>ecological metagenomes</taxon>
    </lineage>
</organism>
<dbReference type="GO" id="GO:0005737">
    <property type="term" value="C:cytoplasm"/>
    <property type="evidence" value="ECO:0007669"/>
    <property type="project" value="TreeGrafter"/>
</dbReference>
<feature type="non-terminal residue" evidence="3">
    <location>
        <position position="233"/>
    </location>
</feature>
<dbReference type="AlphaFoldDB" id="A0A383E0Z2"/>
<feature type="domain" description="Amidohydrolase-related" evidence="2">
    <location>
        <begin position="3"/>
        <end position="230"/>
    </location>
</feature>
<reference evidence="3" key="1">
    <citation type="submission" date="2018-05" db="EMBL/GenBank/DDBJ databases">
        <authorList>
            <person name="Lanie J.A."/>
            <person name="Ng W.-L."/>
            <person name="Kazmierczak K.M."/>
            <person name="Andrzejewski T.M."/>
            <person name="Davidsen T.M."/>
            <person name="Wayne K.J."/>
            <person name="Tettelin H."/>
            <person name="Glass J.I."/>
            <person name="Rusch D."/>
            <person name="Podicherti R."/>
            <person name="Tsui H.-C.T."/>
            <person name="Winkler M.E."/>
        </authorList>
    </citation>
    <scope>NUCLEOTIDE SEQUENCE</scope>
</reference>
<feature type="non-terminal residue" evidence="3">
    <location>
        <position position="1"/>
    </location>
</feature>
<evidence type="ECO:0000259" key="2">
    <source>
        <dbReference type="Pfam" id="PF04909"/>
    </source>
</evidence>
<dbReference type="Pfam" id="PF04909">
    <property type="entry name" value="Amidohydro_2"/>
    <property type="match status" value="1"/>
</dbReference>
<protein>
    <recommendedName>
        <fullName evidence="2">Amidohydrolase-related domain-containing protein</fullName>
    </recommendedName>
</protein>
<dbReference type="InterPro" id="IPR032465">
    <property type="entry name" value="ACMSD"/>
</dbReference>
<keyword evidence="1" id="KW-0456">Lyase</keyword>
<dbReference type="SUPFAM" id="SSF51556">
    <property type="entry name" value="Metallo-dependent hydrolases"/>
    <property type="match status" value="1"/>
</dbReference>
<evidence type="ECO:0000313" key="3">
    <source>
        <dbReference type="EMBL" id="SVE50244.1"/>
    </source>
</evidence>
<dbReference type="EMBL" id="UINC01221775">
    <property type="protein sequence ID" value="SVE50244.1"/>
    <property type="molecule type" value="Genomic_DNA"/>
</dbReference>
<accession>A0A383E0Z2</accession>
<dbReference type="PANTHER" id="PTHR21240:SF28">
    <property type="entry name" value="ISO-OROTATE DECARBOXYLASE (EUROFUNG)"/>
    <property type="match status" value="1"/>
</dbReference>
<dbReference type="InterPro" id="IPR032466">
    <property type="entry name" value="Metal_Hydrolase"/>
</dbReference>
<dbReference type="PANTHER" id="PTHR21240">
    <property type="entry name" value="2-AMINO-3-CARBOXYLMUCONATE-6-SEMIALDEHYDE DECARBOXYLASE"/>
    <property type="match status" value="1"/>
</dbReference>
<dbReference type="GO" id="GO:0019748">
    <property type="term" value="P:secondary metabolic process"/>
    <property type="evidence" value="ECO:0007669"/>
    <property type="project" value="TreeGrafter"/>
</dbReference>